<evidence type="ECO:0000259" key="14">
    <source>
        <dbReference type="PROSITE" id="PS51019"/>
    </source>
</evidence>
<dbReference type="SMART" id="SM00665">
    <property type="entry name" value="B561"/>
    <property type="match status" value="1"/>
</dbReference>
<evidence type="ECO:0000256" key="6">
    <source>
        <dbReference type="ARBA" id="ARBA00022982"/>
    </source>
</evidence>
<dbReference type="PROSITE" id="PS51019">
    <property type="entry name" value="REELIN"/>
    <property type="match status" value="1"/>
</dbReference>
<feature type="transmembrane region" description="Helical" evidence="11">
    <location>
        <begin position="403"/>
        <end position="425"/>
    </location>
</feature>
<sequence>MNLKIFLALLVFILFVNIANSFPFGAPLSTCQTLFPGHQVQNQKTDAPFRIFVETNHENTEFNVSIVASEKEDFKGFILQARSSSNPNLLINGEFSENNLTKAINCQSEKDTLTHKTAEPKNLISALWKPLSSVENIHFNATVVKSKQVFWTNLTSANIILKQSSESKNYLQDPLEAEYNGCGSSKNCFGLDDNCVLSKSCNLLLAATFDGNDSVTFELFAKSSVAQWFAMGLSLNGRMGFASVTECDRNTENQVVVKESWNTDEYSNTYVNEEERVVHIVKTQFAEGVLKCIWRRNLSTTVRGFHFNLFNSYVLLSYGQLENGIKHIHTKKIASSKPINFTQVSQINGDKSIPVLIKIHGCLMIMVWLVLVSNAIVLARYSRDLWEEKAIFGKPIWFSFHRALMLTSITIAIISMVLIVTHVGGLRMDSIHAYLVFTDVSLLEESNNARKKLRNGKNFKLLLIGFYIIVASLLSISMVFVIALSHRTW</sequence>
<feature type="transmembrane region" description="Helical" evidence="11">
    <location>
        <begin position="461"/>
        <end position="484"/>
    </location>
</feature>
<keyword evidence="16" id="KW-1185">Reference proteome</keyword>
<dbReference type="STRING" id="1965070.A0A3S3SP25"/>
<protein>
    <submittedName>
        <fullName evidence="15">Putative ferric-chelate reductase 1-like protein</fullName>
    </submittedName>
</protein>
<reference evidence="15 16" key="1">
    <citation type="journal article" date="2018" name="Gigascience">
        <title>Genomes of trombidid mites reveal novel predicted allergens and laterally-transferred genes associated with secondary metabolism.</title>
        <authorList>
            <person name="Dong X."/>
            <person name="Chaisiri K."/>
            <person name="Xia D."/>
            <person name="Armstrong S.D."/>
            <person name="Fang Y."/>
            <person name="Donnelly M.J."/>
            <person name="Kadowaki T."/>
            <person name="McGarry J.W."/>
            <person name="Darby A.C."/>
            <person name="Makepeace B.L."/>
        </authorList>
    </citation>
    <scope>NUCLEOTIDE SEQUENCE [LARGE SCALE GENOMIC DNA]</scope>
    <source>
        <strain evidence="15">UoL-WK</strain>
    </source>
</reference>
<evidence type="ECO:0000256" key="1">
    <source>
        <dbReference type="ARBA" id="ARBA00001970"/>
    </source>
</evidence>
<dbReference type="OrthoDB" id="6372137at2759"/>
<dbReference type="CDD" id="cd08544">
    <property type="entry name" value="Reeler"/>
    <property type="match status" value="1"/>
</dbReference>
<dbReference type="AlphaFoldDB" id="A0A3S3SP25"/>
<feature type="signal peptide" evidence="12">
    <location>
        <begin position="1"/>
        <end position="21"/>
    </location>
</feature>
<keyword evidence="7 11" id="KW-1133">Transmembrane helix</keyword>
<gene>
    <name evidence="15" type="ORF">B4U79_03981</name>
</gene>
<evidence type="ECO:0000256" key="8">
    <source>
        <dbReference type="ARBA" id="ARBA00023004"/>
    </source>
</evidence>
<dbReference type="CDD" id="cd09628">
    <property type="entry name" value="DOMON_SDR_2_like"/>
    <property type="match status" value="1"/>
</dbReference>
<feature type="transmembrane region" description="Helical" evidence="11">
    <location>
        <begin position="363"/>
        <end position="382"/>
    </location>
</feature>
<feature type="domain" description="Reelin" evidence="14">
    <location>
        <begin position="8"/>
        <end position="174"/>
    </location>
</feature>
<dbReference type="Proteomes" id="UP000285301">
    <property type="component" value="Unassembled WGS sequence"/>
</dbReference>
<dbReference type="InterPro" id="IPR002861">
    <property type="entry name" value="Reeler_dom"/>
</dbReference>
<evidence type="ECO:0000256" key="11">
    <source>
        <dbReference type="SAM" id="Phobius"/>
    </source>
</evidence>
<evidence type="ECO:0000256" key="4">
    <source>
        <dbReference type="ARBA" id="ARBA00022448"/>
    </source>
</evidence>
<evidence type="ECO:0000256" key="12">
    <source>
        <dbReference type="SAM" id="SignalP"/>
    </source>
</evidence>
<keyword evidence="8" id="KW-0408">Iron</keyword>
<evidence type="ECO:0000256" key="10">
    <source>
        <dbReference type="ARBA" id="ARBA00023180"/>
    </source>
</evidence>
<keyword evidence="5 11" id="KW-0812">Transmembrane</keyword>
<evidence type="ECO:0000256" key="2">
    <source>
        <dbReference type="ARBA" id="ARBA00004141"/>
    </source>
</evidence>
<evidence type="ECO:0000313" key="16">
    <source>
        <dbReference type="Proteomes" id="UP000285301"/>
    </source>
</evidence>
<keyword evidence="10" id="KW-0325">Glycoprotein</keyword>
<dbReference type="PANTHER" id="PTHR45828">
    <property type="entry name" value="CYTOCHROME B561/FERRIC REDUCTASE TRANSMEMBRANE"/>
    <property type="match status" value="1"/>
</dbReference>
<evidence type="ECO:0000259" key="13">
    <source>
        <dbReference type="PROSITE" id="PS50836"/>
    </source>
</evidence>
<comment type="cofactor">
    <cofactor evidence="1">
        <name>heme b</name>
        <dbReference type="ChEBI" id="CHEBI:60344"/>
    </cofactor>
</comment>
<feature type="domain" description="DOMON" evidence="13">
    <location>
        <begin position="201"/>
        <end position="319"/>
    </location>
</feature>
<keyword evidence="4" id="KW-0813">Transport</keyword>
<organism evidence="15 16">
    <name type="scientific">Dinothrombium tinctorium</name>
    <dbReference type="NCBI Taxonomy" id="1965070"/>
    <lineage>
        <taxon>Eukaryota</taxon>
        <taxon>Metazoa</taxon>
        <taxon>Ecdysozoa</taxon>
        <taxon>Arthropoda</taxon>
        <taxon>Chelicerata</taxon>
        <taxon>Arachnida</taxon>
        <taxon>Acari</taxon>
        <taxon>Acariformes</taxon>
        <taxon>Trombidiformes</taxon>
        <taxon>Prostigmata</taxon>
        <taxon>Anystina</taxon>
        <taxon>Parasitengona</taxon>
        <taxon>Trombidioidea</taxon>
        <taxon>Trombidiidae</taxon>
        <taxon>Dinothrombium</taxon>
    </lineage>
</organism>
<name>A0A3S3SP25_9ACAR</name>
<keyword evidence="9 11" id="KW-0472">Membrane</keyword>
<dbReference type="InterPro" id="IPR006593">
    <property type="entry name" value="Cyt_b561/ferric_Rdtase_TM"/>
</dbReference>
<dbReference type="InterPro" id="IPR042307">
    <property type="entry name" value="Reeler_sf"/>
</dbReference>
<dbReference type="PROSITE" id="PS50836">
    <property type="entry name" value="DOMON"/>
    <property type="match status" value="1"/>
</dbReference>
<dbReference type="PANTHER" id="PTHR45828:SF33">
    <property type="entry name" value="DOMON DOMAIN-CONTAINING PROTEIN"/>
    <property type="match status" value="1"/>
</dbReference>
<evidence type="ECO:0000256" key="7">
    <source>
        <dbReference type="ARBA" id="ARBA00022989"/>
    </source>
</evidence>
<dbReference type="Gene3D" id="2.60.40.4060">
    <property type="entry name" value="Reeler domain"/>
    <property type="match status" value="1"/>
</dbReference>
<accession>A0A3S3SP25</accession>
<comment type="subcellular location">
    <subcellularLocation>
        <location evidence="2">Membrane</location>
        <topology evidence="2">Multi-pass membrane protein</topology>
    </subcellularLocation>
</comment>
<evidence type="ECO:0000256" key="5">
    <source>
        <dbReference type="ARBA" id="ARBA00022692"/>
    </source>
</evidence>
<dbReference type="CDD" id="cd08760">
    <property type="entry name" value="Cyt_b561_FRRS1_like"/>
    <property type="match status" value="1"/>
</dbReference>
<dbReference type="InterPro" id="IPR005018">
    <property type="entry name" value="DOMON_domain"/>
</dbReference>
<keyword evidence="12" id="KW-0732">Signal</keyword>
<dbReference type="Pfam" id="PF02014">
    <property type="entry name" value="Reeler"/>
    <property type="match status" value="1"/>
</dbReference>
<dbReference type="GO" id="GO:0016020">
    <property type="term" value="C:membrane"/>
    <property type="evidence" value="ECO:0007669"/>
    <property type="project" value="UniProtKB-SubCell"/>
</dbReference>
<dbReference type="EMBL" id="NCKU01000001">
    <property type="protein sequence ID" value="RWS18042.1"/>
    <property type="molecule type" value="Genomic_DNA"/>
</dbReference>
<comment type="similarity">
    <text evidence="3">Belongs to the FRRS1 family.</text>
</comment>
<evidence type="ECO:0000256" key="9">
    <source>
        <dbReference type="ARBA" id="ARBA00023136"/>
    </source>
</evidence>
<evidence type="ECO:0000256" key="3">
    <source>
        <dbReference type="ARBA" id="ARBA00009195"/>
    </source>
</evidence>
<keyword evidence="6" id="KW-0249">Electron transport</keyword>
<dbReference type="Pfam" id="PF03351">
    <property type="entry name" value="DOMON"/>
    <property type="match status" value="1"/>
</dbReference>
<dbReference type="Gene3D" id="1.20.120.1770">
    <property type="match status" value="1"/>
</dbReference>
<comment type="caution">
    <text evidence="15">The sequence shown here is derived from an EMBL/GenBank/DDBJ whole genome shotgun (WGS) entry which is preliminary data.</text>
</comment>
<evidence type="ECO:0000313" key="15">
    <source>
        <dbReference type="EMBL" id="RWS18042.1"/>
    </source>
</evidence>
<dbReference type="InterPro" id="IPR051237">
    <property type="entry name" value="Ferric-chelate_Red/DefProt"/>
</dbReference>
<feature type="chain" id="PRO_5018661129" evidence="12">
    <location>
        <begin position="22"/>
        <end position="489"/>
    </location>
</feature>
<proteinExistence type="inferred from homology"/>